<accession>A0A1G6JJN0</accession>
<dbReference type="FunFam" id="3.40.50.150:FF:000028">
    <property type="entry name" value="Ubiquinone biosynthesis O-methyltransferase"/>
    <property type="match status" value="1"/>
</dbReference>
<evidence type="ECO:0000256" key="4">
    <source>
        <dbReference type="ARBA" id="ARBA00022691"/>
    </source>
</evidence>
<dbReference type="EC" id="2.1.1.64" evidence="5"/>
<dbReference type="AlphaFoldDB" id="A0A1G6JJN0"/>
<evidence type="ECO:0000256" key="2">
    <source>
        <dbReference type="ARBA" id="ARBA00022679"/>
    </source>
</evidence>
<keyword evidence="7" id="KW-1185">Reference proteome</keyword>
<feature type="binding site" evidence="5">
    <location>
        <position position="58"/>
    </location>
    <ligand>
        <name>S-adenosyl-L-methionine</name>
        <dbReference type="ChEBI" id="CHEBI:59789"/>
    </ligand>
</feature>
<dbReference type="GO" id="GO:0032259">
    <property type="term" value="P:methylation"/>
    <property type="evidence" value="ECO:0007669"/>
    <property type="project" value="UniProtKB-KW"/>
</dbReference>
<dbReference type="InterPro" id="IPR029063">
    <property type="entry name" value="SAM-dependent_MTases_sf"/>
</dbReference>
<dbReference type="NCBIfam" id="TIGR01983">
    <property type="entry name" value="UbiG"/>
    <property type="match status" value="1"/>
</dbReference>
<sequence length="236" mass="26750">MSVLNVDQQEIAKFEALAEKWWDQTSEFRPLHEINPLRLNWINQHAQGLQGKKVLDVGCGGGILSESMARLGAEVLGIDMGEAPLNVARLHAEKESVHNIQYQQIPVEELAKEHAGQYDVVTCMEMLEHVPDPASIIKACQQLVKPGGHVFFSTINRNPKSYLFAIIGAEYILRLLPKGTHDYHKFIRPSELKQDIQAANLTFKHSIGLHYNPLTKHYWLAPNVDVNYMIHTQREA</sequence>
<feature type="binding site" evidence="5">
    <location>
        <position position="38"/>
    </location>
    <ligand>
        <name>S-adenosyl-L-methionine</name>
        <dbReference type="ChEBI" id="CHEBI:59789"/>
    </ligand>
</feature>
<dbReference type="Gene3D" id="3.40.50.150">
    <property type="entry name" value="Vaccinia Virus protein VP39"/>
    <property type="match status" value="1"/>
</dbReference>
<dbReference type="EC" id="2.1.1.222" evidence="5"/>
<protein>
    <recommendedName>
        <fullName evidence="5">Ubiquinone biosynthesis O-methyltransferase</fullName>
    </recommendedName>
    <alternativeName>
        <fullName evidence="5">2-polyprenyl-6-hydroxyphenol methylase</fullName>
        <ecNumber evidence="5">2.1.1.222</ecNumber>
    </alternativeName>
    <alternativeName>
        <fullName evidence="5">3-demethylubiquinone 3-O-methyltransferase</fullName>
        <ecNumber evidence="5">2.1.1.64</ecNumber>
    </alternativeName>
</protein>
<dbReference type="RefSeq" id="WP_092749633.1">
    <property type="nucleotide sequence ID" value="NZ_FMYL01000011.1"/>
</dbReference>
<comment type="function">
    <text evidence="5">O-methyltransferase that catalyzes the 2 O-methylation steps in the ubiquinone biosynthetic pathway.</text>
</comment>
<dbReference type="PANTHER" id="PTHR43464:SF19">
    <property type="entry name" value="UBIQUINONE BIOSYNTHESIS O-METHYLTRANSFERASE, MITOCHONDRIAL"/>
    <property type="match status" value="1"/>
</dbReference>
<keyword evidence="6" id="KW-0830">Ubiquinone</keyword>
<dbReference type="CDD" id="cd02440">
    <property type="entry name" value="AdoMet_MTases"/>
    <property type="match status" value="1"/>
</dbReference>
<keyword evidence="4 5" id="KW-0949">S-adenosyl-L-methionine</keyword>
<comment type="catalytic activity">
    <reaction evidence="5">
        <text>a 3-demethylubiquinol + S-adenosyl-L-methionine = a ubiquinol + S-adenosyl-L-homocysteine + H(+)</text>
        <dbReference type="Rhea" id="RHEA:44380"/>
        <dbReference type="Rhea" id="RHEA-COMP:9566"/>
        <dbReference type="Rhea" id="RHEA-COMP:10914"/>
        <dbReference type="ChEBI" id="CHEBI:15378"/>
        <dbReference type="ChEBI" id="CHEBI:17976"/>
        <dbReference type="ChEBI" id="CHEBI:57856"/>
        <dbReference type="ChEBI" id="CHEBI:59789"/>
        <dbReference type="ChEBI" id="CHEBI:84422"/>
        <dbReference type="EC" id="2.1.1.64"/>
    </reaction>
</comment>
<keyword evidence="2 5" id="KW-0808">Transferase</keyword>
<evidence type="ECO:0000256" key="1">
    <source>
        <dbReference type="ARBA" id="ARBA00022603"/>
    </source>
</evidence>
<dbReference type="SUPFAM" id="SSF53335">
    <property type="entry name" value="S-adenosyl-L-methionine-dependent methyltransferases"/>
    <property type="match status" value="1"/>
</dbReference>
<evidence type="ECO:0000256" key="5">
    <source>
        <dbReference type="HAMAP-Rule" id="MF_00472"/>
    </source>
</evidence>
<comment type="similarity">
    <text evidence="5">Belongs to the methyltransferase superfamily. UbiG/COQ3 family.</text>
</comment>
<evidence type="ECO:0000256" key="3">
    <source>
        <dbReference type="ARBA" id="ARBA00022688"/>
    </source>
</evidence>
<comment type="pathway">
    <text evidence="5">Cofactor biosynthesis; ubiquinone biosynthesis.</text>
</comment>
<dbReference type="EMBL" id="FMYL01000011">
    <property type="protein sequence ID" value="SDC18913.1"/>
    <property type="molecule type" value="Genomic_DNA"/>
</dbReference>
<dbReference type="GO" id="GO:0010420">
    <property type="term" value="F:polyprenyldihydroxybenzoate methyltransferase activity"/>
    <property type="evidence" value="ECO:0007669"/>
    <property type="project" value="InterPro"/>
</dbReference>
<dbReference type="PANTHER" id="PTHR43464">
    <property type="entry name" value="METHYLTRANSFERASE"/>
    <property type="match status" value="1"/>
</dbReference>
<feature type="binding site" evidence="5">
    <location>
        <position position="79"/>
    </location>
    <ligand>
        <name>S-adenosyl-L-methionine</name>
        <dbReference type="ChEBI" id="CHEBI:59789"/>
    </ligand>
</feature>
<feature type="binding site" evidence="5">
    <location>
        <position position="124"/>
    </location>
    <ligand>
        <name>S-adenosyl-L-methionine</name>
        <dbReference type="ChEBI" id="CHEBI:59789"/>
    </ligand>
</feature>
<dbReference type="OrthoDB" id="9801538at2"/>
<organism evidence="6 7">
    <name type="scientific">Acinetobacter boissieri</name>
    <dbReference type="NCBI Taxonomy" id="1219383"/>
    <lineage>
        <taxon>Bacteria</taxon>
        <taxon>Pseudomonadati</taxon>
        <taxon>Pseudomonadota</taxon>
        <taxon>Gammaproteobacteria</taxon>
        <taxon>Moraxellales</taxon>
        <taxon>Moraxellaceae</taxon>
        <taxon>Acinetobacter</taxon>
    </lineage>
</organism>
<keyword evidence="3 5" id="KW-0831">Ubiquinone biosynthesis</keyword>
<gene>
    <name evidence="5" type="primary">ubiG</name>
    <name evidence="6" type="ORF">SAMN05421733_11168</name>
</gene>
<comment type="catalytic activity">
    <reaction evidence="5">
        <text>a 3-(all-trans-polyprenyl)benzene-1,2-diol + S-adenosyl-L-methionine = a 2-methoxy-6-(all-trans-polyprenyl)phenol + S-adenosyl-L-homocysteine + H(+)</text>
        <dbReference type="Rhea" id="RHEA:31411"/>
        <dbReference type="Rhea" id="RHEA-COMP:9550"/>
        <dbReference type="Rhea" id="RHEA-COMP:9551"/>
        <dbReference type="ChEBI" id="CHEBI:15378"/>
        <dbReference type="ChEBI" id="CHEBI:57856"/>
        <dbReference type="ChEBI" id="CHEBI:59789"/>
        <dbReference type="ChEBI" id="CHEBI:62729"/>
        <dbReference type="ChEBI" id="CHEBI:62731"/>
        <dbReference type="EC" id="2.1.1.222"/>
    </reaction>
</comment>
<evidence type="ECO:0000313" key="6">
    <source>
        <dbReference type="EMBL" id="SDC18913.1"/>
    </source>
</evidence>
<reference evidence="7" key="1">
    <citation type="submission" date="2016-09" db="EMBL/GenBank/DDBJ databases">
        <authorList>
            <person name="Varghese N."/>
            <person name="Submissions S."/>
        </authorList>
    </citation>
    <scope>NUCLEOTIDE SEQUENCE [LARGE SCALE GENOMIC DNA]</scope>
    <source>
        <strain evidence="7">ANC 4422</strain>
    </source>
</reference>
<dbReference type="STRING" id="1219383.SAMN05421733_11168"/>
<dbReference type="UniPathway" id="UPA00232"/>
<name>A0A1G6JJN0_9GAMM</name>
<dbReference type="InterPro" id="IPR010233">
    <property type="entry name" value="UbiG_MeTrfase"/>
</dbReference>
<proteinExistence type="inferred from homology"/>
<dbReference type="Proteomes" id="UP000242501">
    <property type="component" value="Unassembled WGS sequence"/>
</dbReference>
<dbReference type="GO" id="GO:0061542">
    <property type="term" value="F:3-demethylubiquinol 3-O-methyltransferase activity"/>
    <property type="evidence" value="ECO:0007669"/>
    <property type="project" value="UniProtKB-UniRule"/>
</dbReference>
<dbReference type="GO" id="GO:0102208">
    <property type="term" value="F:2-polyprenyl-6-hydroxyphenol methylase activity"/>
    <property type="evidence" value="ECO:0007669"/>
    <property type="project" value="UniProtKB-EC"/>
</dbReference>
<dbReference type="Pfam" id="PF13489">
    <property type="entry name" value="Methyltransf_23"/>
    <property type="match status" value="1"/>
</dbReference>
<dbReference type="HAMAP" id="MF_00472">
    <property type="entry name" value="UbiG"/>
    <property type="match status" value="1"/>
</dbReference>
<evidence type="ECO:0000313" key="7">
    <source>
        <dbReference type="Proteomes" id="UP000242501"/>
    </source>
</evidence>
<keyword evidence="1 5" id="KW-0489">Methyltransferase</keyword>